<dbReference type="KEGG" id="avp:AVENP_1634"/>
<evidence type="ECO:0000313" key="1">
    <source>
        <dbReference type="EMBL" id="QKF67180.1"/>
    </source>
</evidence>
<dbReference type="EMBL" id="CP053840">
    <property type="protein sequence ID" value="QKF67180.1"/>
    <property type="molecule type" value="Genomic_DNA"/>
</dbReference>
<dbReference type="Proteomes" id="UP000503482">
    <property type="component" value="Chromosome"/>
</dbReference>
<dbReference type="AlphaFoldDB" id="A0AAE7E3T0"/>
<accession>A0AAE7E3T0</accession>
<name>A0AAE7E3T0_9BACT</name>
<sequence length="77" mass="8979">MKKIKLNTEDTVRVKISPDVFKIVLVTQVNQTTFNSVDVNEKEEVFFLHDIVKVITTQKKLDLKFENKIVITQPTLF</sequence>
<reference evidence="1 2" key="1">
    <citation type="submission" date="2020-05" db="EMBL/GenBank/DDBJ databases">
        <title>Complete genome sequencing of Campylobacter and Arcobacter type strains.</title>
        <authorList>
            <person name="Miller W.G."/>
            <person name="Yee E."/>
        </authorList>
    </citation>
    <scope>NUCLEOTIDE SEQUENCE [LARGE SCALE GENOMIC DNA]</scope>
    <source>
        <strain evidence="1 2">LMG 26156</strain>
    </source>
</reference>
<dbReference type="RefSeq" id="WP_128360125.1">
    <property type="nucleotide sequence ID" value="NZ_CP053840.1"/>
</dbReference>
<keyword evidence="2" id="KW-1185">Reference proteome</keyword>
<organism evidence="1 2">
    <name type="scientific">Arcobacter venerupis</name>
    <dbReference type="NCBI Taxonomy" id="1054033"/>
    <lineage>
        <taxon>Bacteria</taxon>
        <taxon>Pseudomonadati</taxon>
        <taxon>Campylobacterota</taxon>
        <taxon>Epsilonproteobacteria</taxon>
        <taxon>Campylobacterales</taxon>
        <taxon>Arcobacteraceae</taxon>
        <taxon>Arcobacter</taxon>
    </lineage>
</organism>
<proteinExistence type="predicted"/>
<evidence type="ECO:0000313" key="2">
    <source>
        <dbReference type="Proteomes" id="UP000503482"/>
    </source>
</evidence>
<gene>
    <name evidence="1" type="ORF">AVENP_1634</name>
</gene>
<protein>
    <submittedName>
        <fullName evidence="1">Uncharacterized protein</fullName>
    </submittedName>
</protein>